<dbReference type="OrthoDB" id="949719at2"/>
<evidence type="ECO:0008006" key="3">
    <source>
        <dbReference type="Google" id="ProtNLM"/>
    </source>
</evidence>
<reference evidence="2" key="1">
    <citation type="submission" date="2017-02" db="EMBL/GenBank/DDBJ databases">
        <authorList>
            <person name="Varghese N."/>
            <person name="Submissions S."/>
        </authorList>
    </citation>
    <scope>NUCLEOTIDE SEQUENCE [LARGE SCALE GENOMIC DNA]</scope>
    <source>
        <strain evidence="2">DSM 22224</strain>
    </source>
</reference>
<dbReference type="RefSeq" id="WP_078671085.1">
    <property type="nucleotide sequence ID" value="NZ_FUWZ01000003.1"/>
</dbReference>
<dbReference type="EMBL" id="FUWZ01000003">
    <property type="protein sequence ID" value="SKA33051.1"/>
    <property type="molecule type" value="Genomic_DNA"/>
</dbReference>
<dbReference type="STRING" id="634771.SAMN04488128_103758"/>
<evidence type="ECO:0000313" key="2">
    <source>
        <dbReference type="Proteomes" id="UP000190367"/>
    </source>
</evidence>
<proteinExistence type="predicted"/>
<dbReference type="AlphaFoldDB" id="A0A1T4SYQ1"/>
<evidence type="ECO:0000313" key="1">
    <source>
        <dbReference type="EMBL" id="SKA33051.1"/>
    </source>
</evidence>
<keyword evidence="2" id="KW-1185">Reference proteome</keyword>
<organism evidence="1 2">
    <name type="scientific">Chitinophaga eiseniae</name>
    <dbReference type="NCBI Taxonomy" id="634771"/>
    <lineage>
        <taxon>Bacteria</taxon>
        <taxon>Pseudomonadati</taxon>
        <taxon>Bacteroidota</taxon>
        <taxon>Chitinophagia</taxon>
        <taxon>Chitinophagales</taxon>
        <taxon>Chitinophagaceae</taxon>
        <taxon>Chitinophaga</taxon>
    </lineage>
</organism>
<accession>A0A1T4SYQ1</accession>
<dbReference type="Pfam" id="PF11888">
    <property type="entry name" value="DUF3408"/>
    <property type="match status" value="1"/>
</dbReference>
<dbReference type="InterPro" id="IPR021823">
    <property type="entry name" value="DUF3408"/>
</dbReference>
<protein>
    <recommendedName>
        <fullName evidence="3">Conjugal transfer protein TraB</fullName>
    </recommendedName>
</protein>
<name>A0A1T4SYQ1_9BACT</name>
<gene>
    <name evidence="1" type="ORF">SAMN04488128_103758</name>
</gene>
<dbReference type="Proteomes" id="UP000190367">
    <property type="component" value="Unassembled WGS sequence"/>
</dbReference>
<sequence>MDTRNSKKTNIDEAHLMSLMAGEAKPVDAPEAKAPEPVAELRATMPKPAERGKGKRMLEGNYGDRFLQHHTMTKRGEKSIYIRQEYHERLCRIVQVIGGDRIPLYAFLDNILQHHFEIFEKAILQDFDNHTKPLF</sequence>